<reference evidence="1 2" key="1">
    <citation type="journal article" date="2020" name="Mol. Plant">
        <title>The Chromosome-Based Rubber Tree Genome Provides New Insights into Spurge Genome Evolution and Rubber Biosynthesis.</title>
        <authorList>
            <person name="Liu J."/>
            <person name="Shi C."/>
            <person name="Shi C.C."/>
            <person name="Li W."/>
            <person name="Zhang Q.J."/>
            <person name="Zhang Y."/>
            <person name="Li K."/>
            <person name="Lu H.F."/>
            <person name="Shi C."/>
            <person name="Zhu S.T."/>
            <person name="Xiao Z.Y."/>
            <person name="Nan H."/>
            <person name="Yue Y."/>
            <person name="Zhu X.G."/>
            <person name="Wu Y."/>
            <person name="Hong X.N."/>
            <person name="Fan G.Y."/>
            <person name="Tong Y."/>
            <person name="Zhang D."/>
            <person name="Mao C.L."/>
            <person name="Liu Y.L."/>
            <person name="Hao S.J."/>
            <person name="Liu W.Q."/>
            <person name="Lv M.Q."/>
            <person name="Zhang H.B."/>
            <person name="Liu Y."/>
            <person name="Hu-Tang G.R."/>
            <person name="Wang J.P."/>
            <person name="Wang J.H."/>
            <person name="Sun Y.H."/>
            <person name="Ni S.B."/>
            <person name="Chen W.B."/>
            <person name="Zhang X.C."/>
            <person name="Jiao Y.N."/>
            <person name="Eichler E.E."/>
            <person name="Li G.H."/>
            <person name="Liu X."/>
            <person name="Gao L.Z."/>
        </authorList>
    </citation>
    <scope>NUCLEOTIDE SEQUENCE [LARGE SCALE GENOMIC DNA]</scope>
    <source>
        <strain evidence="2">cv. GT1</strain>
        <tissue evidence="1">Leaf</tissue>
    </source>
</reference>
<evidence type="ECO:0000313" key="1">
    <source>
        <dbReference type="EMBL" id="KAF2322697.1"/>
    </source>
</evidence>
<dbReference type="PANTHER" id="PTHR10890:SF26">
    <property type="entry name" value="CYSTEINE--TRNA LIGASE 1, CYTOPLASMIC-RELATED"/>
    <property type="match status" value="1"/>
</dbReference>
<dbReference type="GO" id="GO:0005524">
    <property type="term" value="F:ATP binding"/>
    <property type="evidence" value="ECO:0007669"/>
    <property type="project" value="TreeGrafter"/>
</dbReference>
<accession>A0A6A6NBA8</accession>
<dbReference type="Proteomes" id="UP000467840">
    <property type="component" value="Chromosome 11"/>
</dbReference>
<dbReference type="GO" id="GO:0004817">
    <property type="term" value="F:cysteine-tRNA ligase activity"/>
    <property type="evidence" value="ECO:0007669"/>
    <property type="project" value="TreeGrafter"/>
</dbReference>
<dbReference type="GO" id="GO:0005737">
    <property type="term" value="C:cytoplasm"/>
    <property type="evidence" value="ECO:0007669"/>
    <property type="project" value="TreeGrafter"/>
</dbReference>
<dbReference type="EMBL" id="JAAGAX010000002">
    <property type="protein sequence ID" value="KAF2322697.1"/>
    <property type="molecule type" value="Genomic_DNA"/>
</dbReference>
<dbReference type="AlphaFoldDB" id="A0A6A6NBA8"/>
<dbReference type="InterPro" id="IPR024909">
    <property type="entry name" value="Cys-tRNA/MSH_ligase"/>
</dbReference>
<organism evidence="1 2">
    <name type="scientific">Hevea brasiliensis</name>
    <name type="common">Para rubber tree</name>
    <name type="synonym">Siphonia brasiliensis</name>
    <dbReference type="NCBI Taxonomy" id="3981"/>
    <lineage>
        <taxon>Eukaryota</taxon>
        <taxon>Viridiplantae</taxon>
        <taxon>Streptophyta</taxon>
        <taxon>Embryophyta</taxon>
        <taxon>Tracheophyta</taxon>
        <taxon>Spermatophyta</taxon>
        <taxon>Magnoliopsida</taxon>
        <taxon>eudicotyledons</taxon>
        <taxon>Gunneridae</taxon>
        <taxon>Pentapetalae</taxon>
        <taxon>rosids</taxon>
        <taxon>fabids</taxon>
        <taxon>Malpighiales</taxon>
        <taxon>Euphorbiaceae</taxon>
        <taxon>Crotonoideae</taxon>
        <taxon>Micrandreae</taxon>
        <taxon>Hevea</taxon>
    </lineage>
</organism>
<evidence type="ECO:0000313" key="2">
    <source>
        <dbReference type="Proteomes" id="UP000467840"/>
    </source>
</evidence>
<keyword evidence="2" id="KW-1185">Reference proteome</keyword>
<comment type="caution">
    <text evidence="1">The sequence shown here is derived from an EMBL/GenBank/DDBJ whole genome shotgun (WGS) entry which is preliminary data.</text>
</comment>
<proteinExistence type="predicted"/>
<dbReference type="PANTHER" id="PTHR10890">
    <property type="entry name" value="CYSTEINYL-TRNA SYNTHETASE"/>
    <property type="match status" value="1"/>
</dbReference>
<sequence>MSAHYRSPLNYTVLQLEGSSDAIFYIYQTLQDCEDALSSFQDGSLKEGVELNVKKVGITADAQKCINKLREEFETKMSDDLSTSHILIGAFQEALKFINSSLSMLKVENFQQEYIFSIGQVLQQLKEKALKRAGLTECRKMRLFESEKE</sequence>
<name>A0A6A6NBA8_HEVBR</name>
<dbReference type="GO" id="GO:0006423">
    <property type="term" value="P:cysteinyl-tRNA aminoacylation"/>
    <property type="evidence" value="ECO:0007669"/>
    <property type="project" value="TreeGrafter"/>
</dbReference>
<protein>
    <submittedName>
        <fullName evidence="1">Uncharacterized protein</fullName>
    </submittedName>
</protein>
<dbReference type="Gene3D" id="1.20.120.1910">
    <property type="entry name" value="Cysteine-tRNA ligase, C-terminal anti-codon recognition domain"/>
    <property type="match status" value="1"/>
</dbReference>
<gene>
    <name evidence="1" type="ORF">GH714_028935</name>
</gene>